<dbReference type="SUPFAM" id="SSF57535">
    <property type="entry name" value="Complement control module/SCR domain"/>
    <property type="match status" value="7"/>
</dbReference>
<evidence type="ECO:0000313" key="10">
    <source>
        <dbReference type="Proteomes" id="UP001153269"/>
    </source>
</evidence>
<dbReference type="PROSITE" id="PS50923">
    <property type="entry name" value="SUSHI"/>
    <property type="match status" value="7"/>
</dbReference>
<evidence type="ECO:0000256" key="6">
    <source>
        <dbReference type="PROSITE-ProRule" id="PRU00302"/>
    </source>
</evidence>
<evidence type="ECO:0000256" key="2">
    <source>
        <dbReference type="ARBA" id="ARBA00022729"/>
    </source>
</evidence>
<feature type="disulfide bond" evidence="6">
    <location>
        <begin position="254"/>
        <end position="281"/>
    </location>
</feature>
<comment type="caution">
    <text evidence="9">The sequence shown here is derived from an EMBL/GenBank/DDBJ whole genome shotgun (WGS) entry which is preliminary data.</text>
</comment>
<feature type="disulfide bond" evidence="6">
    <location>
        <begin position="431"/>
        <end position="458"/>
    </location>
</feature>
<feature type="domain" description="Sushi" evidence="8">
    <location>
        <begin position="219"/>
        <end position="283"/>
    </location>
</feature>
<dbReference type="EMBL" id="CADEAL010004072">
    <property type="protein sequence ID" value="CAB1450993.1"/>
    <property type="molecule type" value="Genomic_DNA"/>
</dbReference>
<reference evidence="9" key="1">
    <citation type="submission" date="2020-03" db="EMBL/GenBank/DDBJ databases">
        <authorList>
            <person name="Weist P."/>
        </authorList>
    </citation>
    <scope>NUCLEOTIDE SEQUENCE</scope>
</reference>
<feature type="domain" description="Sushi" evidence="8">
    <location>
        <begin position="85"/>
        <end position="142"/>
    </location>
</feature>
<feature type="domain" description="Sushi" evidence="8">
    <location>
        <begin position="401"/>
        <end position="460"/>
    </location>
</feature>
<dbReference type="FunFam" id="2.10.70.10:FF:000014">
    <property type="entry name" value="Membrane cofactor protein"/>
    <property type="match status" value="1"/>
</dbReference>
<evidence type="ECO:0000256" key="7">
    <source>
        <dbReference type="SAM" id="SignalP"/>
    </source>
</evidence>
<evidence type="ECO:0000256" key="1">
    <source>
        <dbReference type="ARBA" id="ARBA00022659"/>
    </source>
</evidence>
<feature type="signal peptide" evidence="7">
    <location>
        <begin position="1"/>
        <end position="21"/>
    </location>
</feature>
<feature type="domain" description="Sushi" evidence="8">
    <location>
        <begin position="284"/>
        <end position="340"/>
    </location>
</feature>
<dbReference type="Proteomes" id="UP001153269">
    <property type="component" value="Unassembled WGS sequence"/>
</dbReference>
<evidence type="ECO:0000256" key="5">
    <source>
        <dbReference type="ARBA" id="ARBA00023180"/>
    </source>
</evidence>
<keyword evidence="4 6" id="KW-1015">Disulfide bond</keyword>
<dbReference type="Gene3D" id="2.10.70.10">
    <property type="entry name" value="Complement Module, domain 1"/>
    <property type="match status" value="7"/>
</dbReference>
<feature type="domain" description="Sushi" evidence="8">
    <location>
        <begin position="341"/>
        <end position="400"/>
    </location>
</feature>
<dbReference type="InterPro" id="IPR050350">
    <property type="entry name" value="Compl-Cell_Adhes-Reg"/>
</dbReference>
<keyword evidence="3" id="KW-0677">Repeat</keyword>
<evidence type="ECO:0000256" key="3">
    <source>
        <dbReference type="ARBA" id="ARBA00022737"/>
    </source>
</evidence>
<evidence type="ECO:0000313" key="9">
    <source>
        <dbReference type="EMBL" id="CAB1450993.1"/>
    </source>
</evidence>
<proteinExistence type="predicted"/>
<name>A0A9N7VHE8_PLEPL</name>
<feature type="chain" id="PRO_5040430947" description="Sushi domain-containing protein" evidence="7">
    <location>
        <begin position="22"/>
        <end position="467"/>
    </location>
</feature>
<dbReference type="InterPro" id="IPR035976">
    <property type="entry name" value="Sushi/SCR/CCP_sf"/>
</dbReference>
<feature type="domain" description="Sushi" evidence="8">
    <location>
        <begin position="23"/>
        <end position="84"/>
    </location>
</feature>
<protein>
    <recommendedName>
        <fullName evidence="8">Sushi domain-containing protein</fullName>
    </recommendedName>
</protein>
<gene>
    <name evidence="9" type="ORF">PLEPLA_LOCUS38685</name>
</gene>
<accession>A0A9N7VHE8</accession>
<keyword evidence="1 6" id="KW-0768">Sushi</keyword>
<dbReference type="SMART" id="SM00032">
    <property type="entry name" value="CCP"/>
    <property type="match status" value="7"/>
</dbReference>
<dbReference type="PANTHER" id="PTHR19325">
    <property type="entry name" value="COMPLEMENT COMPONENT-RELATED SUSHI DOMAIN-CONTAINING"/>
    <property type="match status" value="1"/>
</dbReference>
<dbReference type="InterPro" id="IPR000436">
    <property type="entry name" value="Sushi_SCR_CCP_dom"/>
</dbReference>
<keyword evidence="5" id="KW-0325">Glycoprotein</keyword>
<feature type="domain" description="Sushi" evidence="8">
    <location>
        <begin position="146"/>
        <end position="205"/>
    </location>
</feature>
<comment type="caution">
    <text evidence="6">Lacks conserved residue(s) required for the propagation of feature annotation.</text>
</comment>
<keyword evidence="2 7" id="KW-0732">Signal</keyword>
<dbReference type="PANTHER" id="PTHR19325:SF570">
    <property type="entry name" value="COMPLEMENT COMPONENT 4 BINDING PROTEIN, MEMBRANE"/>
    <property type="match status" value="1"/>
</dbReference>
<evidence type="ECO:0000259" key="8">
    <source>
        <dbReference type="PROSITE" id="PS50923"/>
    </source>
</evidence>
<dbReference type="Pfam" id="PF00084">
    <property type="entry name" value="Sushi"/>
    <property type="match status" value="7"/>
</dbReference>
<feature type="disulfide bond" evidence="6">
    <location>
        <begin position="176"/>
        <end position="203"/>
    </location>
</feature>
<keyword evidence="10" id="KW-1185">Reference proteome</keyword>
<organism evidence="9 10">
    <name type="scientific">Pleuronectes platessa</name>
    <name type="common">European plaice</name>
    <dbReference type="NCBI Taxonomy" id="8262"/>
    <lineage>
        <taxon>Eukaryota</taxon>
        <taxon>Metazoa</taxon>
        <taxon>Chordata</taxon>
        <taxon>Craniata</taxon>
        <taxon>Vertebrata</taxon>
        <taxon>Euteleostomi</taxon>
        <taxon>Actinopterygii</taxon>
        <taxon>Neopterygii</taxon>
        <taxon>Teleostei</taxon>
        <taxon>Neoteleostei</taxon>
        <taxon>Acanthomorphata</taxon>
        <taxon>Carangaria</taxon>
        <taxon>Pleuronectiformes</taxon>
        <taxon>Pleuronectoidei</taxon>
        <taxon>Pleuronectidae</taxon>
        <taxon>Pleuronectes</taxon>
    </lineage>
</organism>
<dbReference type="CDD" id="cd00033">
    <property type="entry name" value="CCP"/>
    <property type="match status" value="7"/>
</dbReference>
<dbReference type="AlphaFoldDB" id="A0A9N7VHE8"/>
<sequence>MRSLFWSVLGLFSALLASAHAAKRCSAPPEYPHARVDARFRSRGGFSSGQEVRFRCPEDFSPRGNPIVHCWHGKWTKLMLKCEKRMCGNAGDLPNGQFDYKGNSFIGQKVFAICNEGFTLKELNYMICKSSGWTGDFPKCEAEGAATCSSPAVDHSVKAGGTVSLYQVGDNVTFTCSGGFQLDGAPQVTCGPGGQWLPRLPRCLPSSEGPEQPSRKEAGGCGKPLTIKTNNANLADKYILKTTFRSGDRVHYTCDVGHAPAGGNTMRTCRNGKWTPLFLKCELKQCGSAGEILNGQFTYTGLEFGDTATAVCDNGYSLVGRATRRCKDNGWDGRVPVCEAVVCEEAPEGTNAERSNLQEPPYTFRSVIGYRCREGTLVGPKEIWCTHNGTWSSPPPQCKVITCAPPIVSRASWAGAQMNLYQYRDTISIECHTGYNMIGQSFVTCGQDGQWSPGLPKCTRTWRRVGK</sequence>
<evidence type="ECO:0000256" key="4">
    <source>
        <dbReference type="ARBA" id="ARBA00023157"/>
    </source>
</evidence>